<sequence>MATGIVIVQQYQRMVVQRFGTYIGNKSPGIHLLIPFLYQGTKVDLRERVTRVPTQKYITVDNVVVDMDFVIYYRVMEDQVDRAVLEVQNFEQAVINLAFATLRAVIGAIELATALSERERIRDEVQLRMDEVTSRWGVKVSQVEINEVDPAQGVKAAMERQKSAEGIKTAEITESEGQRQAQINRAEGEKQSAILQAEGLRQADILQAQGEQQATVLRADGFSAALERIYNVARTVDARTMSLQYFDTLKSLGSSPSTKFIFPMEFTSMLSPFLGMGNNNQGGDNNSNASGNSDGNDNNRQ</sequence>
<dbReference type="FunFam" id="3.30.479.30:FF:000004">
    <property type="entry name" value="Putative membrane protease family, stomatin"/>
    <property type="match status" value="1"/>
</dbReference>
<organism evidence="4 5">
    <name type="scientific">Geodia barretti</name>
    <name type="common">Barrett's horny sponge</name>
    <dbReference type="NCBI Taxonomy" id="519541"/>
    <lineage>
        <taxon>Eukaryota</taxon>
        <taxon>Metazoa</taxon>
        <taxon>Porifera</taxon>
        <taxon>Demospongiae</taxon>
        <taxon>Heteroscleromorpha</taxon>
        <taxon>Tetractinellida</taxon>
        <taxon>Astrophorina</taxon>
        <taxon>Geodiidae</taxon>
        <taxon>Geodia</taxon>
    </lineage>
</organism>
<dbReference type="InterPro" id="IPR001972">
    <property type="entry name" value="Stomatin_HflK_fam"/>
</dbReference>
<gene>
    <name evidence="4" type="ORF">GBAR_LOCUS27121</name>
</gene>
<dbReference type="SMART" id="SM00244">
    <property type="entry name" value="PHB"/>
    <property type="match status" value="1"/>
</dbReference>
<evidence type="ECO:0000259" key="3">
    <source>
        <dbReference type="SMART" id="SM00244"/>
    </source>
</evidence>
<dbReference type="GO" id="GO:0009898">
    <property type="term" value="C:cytoplasmic side of plasma membrane"/>
    <property type="evidence" value="ECO:0007669"/>
    <property type="project" value="UniProtKB-ARBA"/>
</dbReference>
<dbReference type="PRINTS" id="PR00721">
    <property type="entry name" value="STOMATIN"/>
</dbReference>
<feature type="region of interest" description="Disordered" evidence="2">
    <location>
        <begin position="277"/>
        <end position="301"/>
    </location>
</feature>
<proteinExistence type="inferred from homology"/>
<reference evidence="4" key="1">
    <citation type="submission" date="2023-03" db="EMBL/GenBank/DDBJ databases">
        <authorList>
            <person name="Steffen K."/>
            <person name="Cardenas P."/>
        </authorList>
    </citation>
    <scope>NUCLEOTIDE SEQUENCE</scope>
</reference>
<name>A0AA35TKB8_GEOBA</name>
<evidence type="ECO:0000313" key="5">
    <source>
        <dbReference type="Proteomes" id="UP001174909"/>
    </source>
</evidence>
<evidence type="ECO:0000256" key="2">
    <source>
        <dbReference type="SAM" id="MobiDB-lite"/>
    </source>
</evidence>
<evidence type="ECO:0000256" key="1">
    <source>
        <dbReference type="ARBA" id="ARBA00008164"/>
    </source>
</evidence>
<dbReference type="SUPFAM" id="SSF117892">
    <property type="entry name" value="Band 7/SPFH domain"/>
    <property type="match status" value="1"/>
</dbReference>
<dbReference type="Gene3D" id="3.30.479.30">
    <property type="entry name" value="Band 7 domain"/>
    <property type="match status" value="1"/>
</dbReference>
<dbReference type="EMBL" id="CASHTH010003782">
    <property type="protein sequence ID" value="CAI8049279.1"/>
    <property type="molecule type" value="Genomic_DNA"/>
</dbReference>
<dbReference type="Pfam" id="PF01145">
    <property type="entry name" value="Band_7"/>
    <property type="match status" value="1"/>
</dbReference>
<evidence type="ECO:0000313" key="4">
    <source>
        <dbReference type="EMBL" id="CAI8049279.1"/>
    </source>
</evidence>
<dbReference type="AlphaFoldDB" id="A0AA35TKB8"/>
<dbReference type="InterPro" id="IPR001107">
    <property type="entry name" value="Band_7"/>
</dbReference>
<protein>
    <submittedName>
        <fullName evidence="4">Protein QmcA</fullName>
    </submittedName>
</protein>
<comment type="similarity">
    <text evidence="1">Belongs to the band 7/mec-2 family.</text>
</comment>
<accession>A0AA35TKB8</accession>
<dbReference type="InterPro" id="IPR050710">
    <property type="entry name" value="Band7/mec-2_domain"/>
</dbReference>
<dbReference type="InterPro" id="IPR036013">
    <property type="entry name" value="Band_7/SPFH_dom_sf"/>
</dbReference>
<keyword evidence="5" id="KW-1185">Reference proteome</keyword>
<feature type="domain" description="Band 7" evidence="3">
    <location>
        <begin position="3"/>
        <end position="162"/>
    </location>
</feature>
<dbReference type="Proteomes" id="UP001174909">
    <property type="component" value="Unassembled WGS sequence"/>
</dbReference>
<dbReference type="PANTHER" id="PTHR43327">
    <property type="entry name" value="STOMATIN-LIKE PROTEIN 2, MITOCHONDRIAL"/>
    <property type="match status" value="1"/>
</dbReference>
<dbReference type="PANTHER" id="PTHR43327:SF10">
    <property type="entry name" value="STOMATIN-LIKE PROTEIN 2, MITOCHONDRIAL"/>
    <property type="match status" value="1"/>
</dbReference>
<comment type="caution">
    <text evidence="4">The sequence shown here is derived from an EMBL/GenBank/DDBJ whole genome shotgun (WGS) entry which is preliminary data.</text>
</comment>